<dbReference type="PANTHER" id="PTHR31331:SF1">
    <property type="entry name" value="CYSTEINE RICH SECRETORY PROTEIN LCCL DOMAIN CONTAINING 2"/>
    <property type="match status" value="1"/>
</dbReference>
<dbReference type="Gene3D" id="2.170.130.20">
    <property type="entry name" value="LCCL-like domain"/>
    <property type="match status" value="1"/>
</dbReference>
<name>A0A5C2SPF5_9APHY</name>
<feature type="transmembrane region" description="Helical" evidence="2">
    <location>
        <begin position="319"/>
        <end position="337"/>
    </location>
</feature>
<feature type="transmembrane region" description="Helical" evidence="2">
    <location>
        <begin position="417"/>
        <end position="435"/>
    </location>
</feature>
<reference evidence="4" key="1">
    <citation type="journal article" date="2018" name="Genome Biol. Evol.">
        <title>Genomics and development of Lentinus tigrinus, a white-rot wood-decaying mushroom with dimorphic fruiting bodies.</title>
        <authorList>
            <person name="Wu B."/>
            <person name="Xu Z."/>
            <person name="Knudson A."/>
            <person name="Carlson A."/>
            <person name="Chen N."/>
            <person name="Kovaka S."/>
            <person name="LaButti K."/>
            <person name="Lipzen A."/>
            <person name="Pennachio C."/>
            <person name="Riley R."/>
            <person name="Schakwitz W."/>
            <person name="Umezawa K."/>
            <person name="Ohm R.A."/>
            <person name="Grigoriev I.V."/>
            <person name="Nagy L.G."/>
            <person name="Gibbons J."/>
            <person name="Hibbett D."/>
        </authorList>
    </citation>
    <scope>NUCLEOTIDE SEQUENCE [LARGE SCALE GENOMIC DNA]</scope>
    <source>
        <strain evidence="4">ALCF2SS1-6</strain>
    </source>
</reference>
<dbReference type="InterPro" id="IPR051957">
    <property type="entry name" value="CRISP-LCCL_domain"/>
</dbReference>
<protein>
    <recommendedName>
        <fullName evidence="3">LCCL domain-containing protein</fullName>
    </recommendedName>
</protein>
<dbReference type="AlphaFoldDB" id="A0A5C2SPF5"/>
<feature type="transmembrane region" description="Helical" evidence="2">
    <location>
        <begin position="127"/>
        <end position="144"/>
    </location>
</feature>
<feature type="domain" description="LCCL" evidence="3">
    <location>
        <begin position="186"/>
        <end position="271"/>
    </location>
</feature>
<dbReference type="Pfam" id="PF03815">
    <property type="entry name" value="LCCL"/>
    <property type="match status" value="1"/>
</dbReference>
<dbReference type="STRING" id="1328759.A0A5C2SPF5"/>
<keyword evidence="5" id="KW-1185">Reference proteome</keyword>
<dbReference type="Proteomes" id="UP000313359">
    <property type="component" value="Unassembled WGS sequence"/>
</dbReference>
<gene>
    <name evidence="4" type="ORF">L227DRAFT_571429</name>
</gene>
<organism evidence="4 5">
    <name type="scientific">Lentinus tigrinus ALCF2SS1-6</name>
    <dbReference type="NCBI Taxonomy" id="1328759"/>
    <lineage>
        <taxon>Eukaryota</taxon>
        <taxon>Fungi</taxon>
        <taxon>Dikarya</taxon>
        <taxon>Basidiomycota</taxon>
        <taxon>Agaricomycotina</taxon>
        <taxon>Agaricomycetes</taxon>
        <taxon>Polyporales</taxon>
        <taxon>Polyporaceae</taxon>
        <taxon>Lentinus</taxon>
    </lineage>
</organism>
<evidence type="ECO:0000313" key="5">
    <source>
        <dbReference type="Proteomes" id="UP000313359"/>
    </source>
</evidence>
<dbReference type="InterPro" id="IPR036609">
    <property type="entry name" value="LCCL_sf"/>
</dbReference>
<evidence type="ECO:0000313" key="4">
    <source>
        <dbReference type="EMBL" id="RPD64977.1"/>
    </source>
</evidence>
<feature type="transmembrane region" description="Helical" evidence="2">
    <location>
        <begin position="299"/>
        <end position="314"/>
    </location>
</feature>
<feature type="compositionally biased region" description="Low complexity" evidence="1">
    <location>
        <begin position="1"/>
        <end position="16"/>
    </location>
</feature>
<sequence length="632" mass="69427">MAEASTSSSRSYASSRLTHVGGIEPPSTRPVSVKYTPTASFEVEEQVLPSQAIPKLHPWTRHVQRALRLDNPRVQRIWRYVRGPRPKVDLPDPTPFLNLTIYAGRKHYSIALEPALIRLTRPLTNPWLFVILAAGWIIGFAFFARAQSFLTPADSFIGCTATYWAALDGCGLDGSACMPFDDATFDFRCPAQCSNVVLQNPRTVGDEQVDFVPLIVGGGDPNGTYRGDSFICAAAVQAGLVSDRKGGCATLELTGNFTNYLPFTAHGLTSIGFPSVFPLSFRLFPTTSLHSCADNRNEALAMNVIVTALLFLVLRPKPIVLYWCLVCIGFWHVALFSQPMASPPPLDSAFQQFLPALFVAYAFWRLAFRFTLPAFRKAPIEASVWYLAPYWTGVLTNLTMDKIPIDRLVGSDITSRPGALTALIIIVIILLVIVLNQVRVIRKTGWLPWYLGWYVAGGLVAMVLALLPGLEFRLHHYILAMVLIPGTGFPTRLSAIYQGFLLGMFLNGVAAFGFDSILQTAQDLQRDAPLGSDLPSFATNSTNFNSSTPFLNQTIFWNPLPSDESWDGFALLVDDVERYVGTALNYSLAALQPSIIHFFRLAYTSSGSSGDFTMAATLYPNGTWVDPAPGPS</sequence>
<evidence type="ECO:0000256" key="1">
    <source>
        <dbReference type="SAM" id="MobiDB-lite"/>
    </source>
</evidence>
<feature type="transmembrane region" description="Helical" evidence="2">
    <location>
        <begin position="496"/>
        <end position="518"/>
    </location>
</feature>
<feature type="region of interest" description="Disordered" evidence="1">
    <location>
        <begin position="1"/>
        <end position="31"/>
    </location>
</feature>
<evidence type="ECO:0000259" key="3">
    <source>
        <dbReference type="PROSITE" id="PS50820"/>
    </source>
</evidence>
<dbReference type="EMBL" id="ML122253">
    <property type="protein sequence ID" value="RPD64977.1"/>
    <property type="molecule type" value="Genomic_DNA"/>
</dbReference>
<proteinExistence type="predicted"/>
<dbReference type="PANTHER" id="PTHR31331">
    <property type="entry name" value="LCCL DOMAIN PROTEIN (AFU_ORTHOLOGUE AFUA_5G08630)"/>
    <property type="match status" value="1"/>
</dbReference>
<keyword evidence="2" id="KW-0472">Membrane</keyword>
<keyword evidence="2" id="KW-0812">Transmembrane</keyword>
<dbReference type="OrthoDB" id="441660at2759"/>
<dbReference type="SUPFAM" id="SSF69848">
    <property type="entry name" value="LCCL domain"/>
    <property type="match status" value="1"/>
</dbReference>
<feature type="transmembrane region" description="Helical" evidence="2">
    <location>
        <begin position="447"/>
        <end position="467"/>
    </location>
</feature>
<dbReference type="InterPro" id="IPR004043">
    <property type="entry name" value="LCCL"/>
</dbReference>
<feature type="transmembrane region" description="Helical" evidence="2">
    <location>
        <begin position="349"/>
        <end position="368"/>
    </location>
</feature>
<dbReference type="PROSITE" id="PS50820">
    <property type="entry name" value="LCCL"/>
    <property type="match status" value="1"/>
</dbReference>
<keyword evidence="2" id="KW-1133">Transmembrane helix</keyword>
<accession>A0A5C2SPF5</accession>
<evidence type="ECO:0000256" key="2">
    <source>
        <dbReference type="SAM" id="Phobius"/>
    </source>
</evidence>